<evidence type="ECO:0000256" key="2">
    <source>
        <dbReference type="ARBA" id="ARBA00022723"/>
    </source>
</evidence>
<dbReference type="Pfam" id="PF07732">
    <property type="entry name" value="Cu-oxidase_3"/>
    <property type="match status" value="1"/>
</dbReference>
<dbReference type="SUPFAM" id="SSF49503">
    <property type="entry name" value="Cupredoxins"/>
    <property type="match status" value="3"/>
</dbReference>
<keyword evidence="13" id="KW-1185">Reference proteome</keyword>
<comment type="catalytic activity">
    <reaction evidence="8">
        <text>4 Cu(+) + O2 + 4 H(+) = 4 Cu(2+) + 2 H2O</text>
        <dbReference type="Rhea" id="RHEA:30083"/>
        <dbReference type="ChEBI" id="CHEBI:15377"/>
        <dbReference type="ChEBI" id="CHEBI:15378"/>
        <dbReference type="ChEBI" id="CHEBI:15379"/>
        <dbReference type="ChEBI" id="CHEBI:29036"/>
        <dbReference type="ChEBI" id="CHEBI:49552"/>
        <dbReference type="EC" id="1.16.3.4"/>
    </reaction>
    <physiologicalReaction direction="left-to-right" evidence="8">
        <dbReference type="Rhea" id="RHEA:30084"/>
    </physiologicalReaction>
</comment>
<evidence type="ECO:0000256" key="7">
    <source>
        <dbReference type="ARBA" id="ARBA00043090"/>
    </source>
</evidence>
<dbReference type="PROSITE" id="PS51318">
    <property type="entry name" value="TAT"/>
    <property type="match status" value="1"/>
</dbReference>
<organism evidence="12 13">
    <name type="scientific">Guyparkeria halophila</name>
    <dbReference type="NCBI Taxonomy" id="47960"/>
    <lineage>
        <taxon>Bacteria</taxon>
        <taxon>Pseudomonadati</taxon>
        <taxon>Pseudomonadota</taxon>
        <taxon>Gammaproteobacteria</taxon>
        <taxon>Chromatiales</taxon>
        <taxon>Thioalkalibacteraceae</taxon>
        <taxon>Guyparkeria</taxon>
    </lineage>
</organism>
<evidence type="ECO:0000313" key="13">
    <source>
        <dbReference type="Proteomes" id="UP000427716"/>
    </source>
</evidence>
<gene>
    <name evidence="12" type="ORF">GM160_01785</name>
</gene>
<dbReference type="Pfam" id="PF07731">
    <property type="entry name" value="Cu-oxidase_2"/>
    <property type="match status" value="1"/>
</dbReference>
<evidence type="ECO:0000313" key="12">
    <source>
        <dbReference type="EMBL" id="QGT77721.1"/>
    </source>
</evidence>
<evidence type="ECO:0000259" key="9">
    <source>
        <dbReference type="Pfam" id="PF00394"/>
    </source>
</evidence>
<dbReference type="KEGG" id="ghl:GM160_01785"/>
<dbReference type="RefSeq" id="WP_156227680.1">
    <property type="nucleotide sequence ID" value="NZ_CP046415.1"/>
</dbReference>
<dbReference type="CDD" id="cd13890">
    <property type="entry name" value="CuRO_3_CueO_FtsP"/>
    <property type="match status" value="1"/>
</dbReference>
<evidence type="ECO:0000256" key="8">
    <source>
        <dbReference type="ARBA" id="ARBA00048092"/>
    </source>
</evidence>
<feature type="domain" description="Plastocyanin-like" evidence="9">
    <location>
        <begin position="216"/>
        <end position="292"/>
    </location>
</feature>
<proteinExistence type="predicted"/>
<dbReference type="CDD" id="cd13867">
    <property type="entry name" value="CuRO_2_CueO_FtsP"/>
    <property type="match status" value="1"/>
</dbReference>
<evidence type="ECO:0000256" key="5">
    <source>
        <dbReference type="ARBA" id="ARBA00041027"/>
    </source>
</evidence>
<dbReference type="Gene3D" id="2.60.40.420">
    <property type="entry name" value="Cupredoxins - blue copper proteins"/>
    <property type="match status" value="3"/>
</dbReference>
<dbReference type="InterPro" id="IPR002355">
    <property type="entry name" value="Cu_oxidase_Cu_BS"/>
</dbReference>
<sequence length="500" mass="55131">MDRRRFLKNSLAAATAATWGSAATGRAWARPAERPMLPLPGLVDVEKSGRLDLTAQQGRHTFGSGTVSSTLGYNQDYLGPIVRAQRGQDVAVRLLNGLDEPLATHWHGLLVPGEVDGGPHQAIDPGAVWEPVLPIDQPPSTAWFHAHTHPHTARQVYAGLAGVFQIDDGRDDERGLPHEHGVDDFTLVIQDRRFDPSGRLDYRLAMMDRMHGFRGDHILVNGAPYPRARMPRSIVRLRLLNGSNARIYHLHFDDGRPMHVIANDSGYWPKPAAATELRLAPGERLEVLVDFRDGREAELVTGPDQNQGGPGMMGMMSGLRSTASALLEGDMPVLSFHPAGEKAKVDRLPETIDDELPAPPTAFARRRHFTLDMMLGGMPMMRGMMGGSGGPTMGINGRPFDMQRINEQVGLGTTEHWTIESNMLMHPFHIHGVRFRVLADESGQSPRLGNQGYKDTVLVDGRVEVAVDFTQPASRETPFMYHCHILEHEDAGMMGHFNVS</sequence>
<dbReference type="GO" id="GO:0016491">
    <property type="term" value="F:oxidoreductase activity"/>
    <property type="evidence" value="ECO:0007669"/>
    <property type="project" value="UniProtKB-KW"/>
</dbReference>
<keyword evidence="3" id="KW-0560">Oxidoreductase</keyword>
<accession>A0A6I6D315</accession>
<feature type="domain" description="Plastocyanin-like" evidence="10">
    <location>
        <begin position="392"/>
        <end position="499"/>
    </location>
</feature>
<dbReference type="Proteomes" id="UP000427716">
    <property type="component" value="Chromosome"/>
</dbReference>
<dbReference type="InterPro" id="IPR011706">
    <property type="entry name" value="Cu-oxidase_C"/>
</dbReference>
<dbReference type="PANTHER" id="PTHR48267:SF1">
    <property type="entry name" value="BILIRUBIN OXIDASE"/>
    <property type="match status" value="1"/>
</dbReference>
<dbReference type="InterPro" id="IPR011707">
    <property type="entry name" value="Cu-oxidase-like_N"/>
</dbReference>
<keyword evidence="2" id="KW-0479">Metal-binding</keyword>
<dbReference type="InterPro" id="IPR008972">
    <property type="entry name" value="Cupredoxin"/>
</dbReference>
<dbReference type="Pfam" id="PF00394">
    <property type="entry name" value="Cu-oxidase"/>
    <property type="match status" value="1"/>
</dbReference>
<evidence type="ECO:0000256" key="4">
    <source>
        <dbReference type="ARBA" id="ARBA00038978"/>
    </source>
</evidence>
<protein>
    <recommendedName>
        <fullName evidence="5">Multicopper oxidase CueO</fullName>
        <ecNumber evidence="4">1.16.3.4</ecNumber>
    </recommendedName>
    <alternativeName>
        <fullName evidence="6">Copper efflux oxidase</fullName>
    </alternativeName>
    <alternativeName>
        <fullName evidence="7">Cuprous oxidase</fullName>
    </alternativeName>
</protein>
<dbReference type="GO" id="GO:0005507">
    <property type="term" value="F:copper ion binding"/>
    <property type="evidence" value="ECO:0007669"/>
    <property type="project" value="InterPro"/>
</dbReference>
<dbReference type="PROSITE" id="PS00080">
    <property type="entry name" value="MULTICOPPER_OXIDASE2"/>
    <property type="match status" value="1"/>
</dbReference>
<feature type="domain" description="Plastocyanin-like" evidence="11">
    <location>
        <begin position="56"/>
        <end position="169"/>
    </location>
</feature>
<dbReference type="AlphaFoldDB" id="A0A6I6D315"/>
<dbReference type="InterPro" id="IPR045087">
    <property type="entry name" value="Cu-oxidase_fam"/>
</dbReference>
<dbReference type="CDD" id="cd04232">
    <property type="entry name" value="CuRO_1_CueO_FtsP"/>
    <property type="match status" value="1"/>
</dbReference>
<evidence type="ECO:0000256" key="3">
    <source>
        <dbReference type="ARBA" id="ARBA00023002"/>
    </source>
</evidence>
<dbReference type="EC" id="1.16.3.4" evidence="4"/>
<evidence type="ECO:0000256" key="6">
    <source>
        <dbReference type="ARBA" id="ARBA00042896"/>
    </source>
</evidence>
<reference evidence="12 13" key="1">
    <citation type="submission" date="2019-11" db="EMBL/GenBank/DDBJ databases">
        <authorList>
            <person name="Zhang J."/>
            <person name="Sun C."/>
        </authorList>
    </citation>
    <scope>NUCLEOTIDE SEQUENCE [LARGE SCALE GENOMIC DNA]</scope>
    <source>
        <strain evidence="13">sp2</strain>
    </source>
</reference>
<evidence type="ECO:0000259" key="10">
    <source>
        <dbReference type="Pfam" id="PF07731"/>
    </source>
</evidence>
<name>A0A6I6D315_9GAMM</name>
<dbReference type="EMBL" id="CP046415">
    <property type="protein sequence ID" value="QGT77721.1"/>
    <property type="molecule type" value="Genomic_DNA"/>
</dbReference>
<dbReference type="InterPro" id="IPR006311">
    <property type="entry name" value="TAT_signal"/>
</dbReference>
<dbReference type="PANTHER" id="PTHR48267">
    <property type="entry name" value="CUPREDOXIN SUPERFAMILY PROTEIN"/>
    <property type="match status" value="1"/>
</dbReference>
<dbReference type="InterPro" id="IPR001117">
    <property type="entry name" value="Cu-oxidase_2nd"/>
</dbReference>
<evidence type="ECO:0000256" key="1">
    <source>
        <dbReference type="ARBA" id="ARBA00011245"/>
    </source>
</evidence>
<comment type="subunit">
    <text evidence="1">Monomer.</text>
</comment>
<evidence type="ECO:0000259" key="11">
    <source>
        <dbReference type="Pfam" id="PF07732"/>
    </source>
</evidence>